<dbReference type="GO" id="GO:0030026">
    <property type="term" value="P:intracellular manganese ion homeostasis"/>
    <property type="evidence" value="ECO:0007669"/>
    <property type="project" value="InterPro"/>
</dbReference>
<dbReference type="PATRIC" id="fig|229920.5.peg.2928"/>
<keyword evidence="2 5" id="KW-0812">Transmembrane</keyword>
<dbReference type="OrthoDB" id="9781287at2"/>
<dbReference type="CDD" id="cd02431">
    <property type="entry name" value="Ferritin_CCC1_C"/>
    <property type="match status" value="1"/>
</dbReference>
<organism evidence="6 7">
    <name type="scientific">Leptolinea tardivitalis</name>
    <dbReference type="NCBI Taxonomy" id="229920"/>
    <lineage>
        <taxon>Bacteria</taxon>
        <taxon>Bacillati</taxon>
        <taxon>Chloroflexota</taxon>
        <taxon>Anaerolineae</taxon>
        <taxon>Anaerolineales</taxon>
        <taxon>Anaerolineaceae</taxon>
        <taxon>Leptolinea</taxon>
    </lineage>
</organism>
<evidence type="ECO:0000256" key="4">
    <source>
        <dbReference type="ARBA" id="ARBA00023136"/>
    </source>
</evidence>
<dbReference type="RefSeq" id="WP_062422924.1">
    <property type="nucleotide sequence ID" value="NZ_BBYA01000011.1"/>
</dbReference>
<evidence type="ECO:0000256" key="1">
    <source>
        <dbReference type="ARBA" id="ARBA00004127"/>
    </source>
</evidence>
<dbReference type="STRING" id="229920.ADM99_13015"/>
<feature type="transmembrane region" description="Helical" evidence="5">
    <location>
        <begin position="263"/>
        <end position="284"/>
    </location>
</feature>
<feature type="transmembrane region" description="Helical" evidence="5">
    <location>
        <begin position="201"/>
        <end position="222"/>
    </location>
</feature>
<protein>
    <submittedName>
        <fullName evidence="6">Membrane protein</fullName>
    </submittedName>
</protein>
<dbReference type="SUPFAM" id="SSF47240">
    <property type="entry name" value="Ferritin-like"/>
    <property type="match status" value="1"/>
</dbReference>
<evidence type="ECO:0000313" key="7">
    <source>
        <dbReference type="Proteomes" id="UP000050430"/>
    </source>
</evidence>
<evidence type="ECO:0000256" key="2">
    <source>
        <dbReference type="ARBA" id="ARBA00022692"/>
    </source>
</evidence>
<dbReference type="InterPro" id="IPR008217">
    <property type="entry name" value="Ccc1_fam"/>
</dbReference>
<dbReference type="Pfam" id="PF01988">
    <property type="entry name" value="VIT1"/>
    <property type="match status" value="1"/>
</dbReference>
<comment type="caution">
    <text evidence="6">The sequence shown here is derived from an EMBL/GenBank/DDBJ whole genome shotgun (WGS) entry which is preliminary data.</text>
</comment>
<keyword evidence="4 5" id="KW-0472">Membrane</keyword>
<proteinExistence type="predicted"/>
<feature type="transmembrane region" description="Helical" evidence="5">
    <location>
        <begin position="165"/>
        <end position="189"/>
    </location>
</feature>
<keyword evidence="3 5" id="KW-1133">Transmembrane helix</keyword>
<dbReference type="EMBL" id="LGCK01000012">
    <property type="protein sequence ID" value="KPL71167.1"/>
    <property type="molecule type" value="Genomic_DNA"/>
</dbReference>
<comment type="subcellular location">
    <subcellularLocation>
        <location evidence="1">Endomembrane system</location>
        <topology evidence="1">Multi-pass membrane protein</topology>
    </subcellularLocation>
</comment>
<evidence type="ECO:0000256" key="3">
    <source>
        <dbReference type="ARBA" id="ARBA00022989"/>
    </source>
</evidence>
<accession>A0A0P6WMN2</accession>
<dbReference type="InterPro" id="IPR009078">
    <property type="entry name" value="Ferritin-like_SF"/>
</dbReference>
<keyword evidence="7" id="KW-1185">Reference proteome</keyword>
<evidence type="ECO:0000313" key="6">
    <source>
        <dbReference type="EMBL" id="KPL71167.1"/>
    </source>
</evidence>
<dbReference type="Proteomes" id="UP000050430">
    <property type="component" value="Unassembled WGS sequence"/>
</dbReference>
<dbReference type="InterPro" id="IPR039376">
    <property type="entry name" value="Ferritin_CCC1_N"/>
</dbReference>
<name>A0A0P6WMN2_9CHLR</name>
<dbReference type="GO" id="GO:0012505">
    <property type="term" value="C:endomembrane system"/>
    <property type="evidence" value="ECO:0007669"/>
    <property type="project" value="UniProtKB-SubCell"/>
</dbReference>
<sequence>MITEEQRSKIRQFQKDEITSHLLYKQLAKIIKDQNNARVIHEMSDTELRHYQFWKNVSNEDVQPNSIKIFFLILMVRILGLTFSIKLIERGEAAGAKEYAEFESVIPGAAQLGKDEEEHEEAMTAMIEEEFLSYVGSIVLGLNDALVELTGTLAGLTFALQSGQLVAVSGLITGIAAAFSMAASEFLSARADNDSKAGRSALYTGIAYIITVILLILPYLLVPQAGKGIFISLAITLLIAVLIILGFNFYVSVAKDLPFKQRFLEMLGISMGVSALSFIVGLIVRNVFGIEM</sequence>
<evidence type="ECO:0000256" key="5">
    <source>
        <dbReference type="SAM" id="Phobius"/>
    </source>
</evidence>
<reference evidence="6 7" key="1">
    <citation type="submission" date="2015-07" db="EMBL/GenBank/DDBJ databases">
        <title>Genome sequence of Leptolinea tardivitalis DSM 16556.</title>
        <authorList>
            <person name="Hemp J."/>
            <person name="Ward L.M."/>
            <person name="Pace L.A."/>
            <person name="Fischer W.W."/>
        </authorList>
    </citation>
    <scope>NUCLEOTIDE SEQUENCE [LARGE SCALE GENOMIC DNA]</scope>
    <source>
        <strain evidence="6 7">YMTK-2</strain>
    </source>
</reference>
<dbReference type="CDD" id="cd01044">
    <property type="entry name" value="Ferritin_CCC1_N"/>
    <property type="match status" value="1"/>
</dbReference>
<feature type="transmembrane region" description="Helical" evidence="5">
    <location>
        <begin position="228"/>
        <end position="251"/>
    </location>
</feature>
<dbReference type="AlphaFoldDB" id="A0A0P6WMN2"/>
<dbReference type="GO" id="GO:0005384">
    <property type="term" value="F:manganese ion transmembrane transporter activity"/>
    <property type="evidence" value="ECO:0007669"/>
    <property type="project" value="InterPro"/>
</dbReference>
<gene>
    <name evidence="6" type="ORF">ADM99_13015</name>
</gene>